<dbReference type="Gene3D" id="3.40.30.10">
    <property type="entry name" value="Glutaredoxin"/>
    <property type="match status" value="1"/>
</dbReference>
<dbReference type="GO" id="GO:0005737">
    <property type="term" value="C:cytoplasm"/>
    <property type="evidence" value="ECO:0007669"/>
    <property type="project" value="TreeGrafter"/>
</dbReference>
<dbReference type="PANTHER" id="PTHR45809">
    <property type="entry name" value="VIRAL IAP-ASSOCIATED FACTOR HOMOLOG"/>
    <property type="match status" value="1"/>
</dbReference>
<keyword evidence="3" id="KW-1185">Reference proteome</keyword>
<dbReference type="GO" id="GO:0006457">
    <property type="term" value="P:protein folding"/>
    <property type="evidence" value="ECO:0007669"/>
    <property type="project" value="TreeGrafter"/>
</dbReference>
<dbReference type="AlphaFoldDB" id="A0AAV0BAU1"/>
<dbReference type="EMBL" id="CALTRL010004590">
    <property type="protein sequence ID" value="CAH7683265.1"/>
    <property type="molecule type" value="Genomic_DNA"/>
</dbReference>
<dbReference type="InterPro" id="IPR036249">
    <property type="entry name" value="Thioredoxin-like_sf"/>
</dbReference>
<dbReference type="SUPFAM" id="SSF52833">
    <property type="entry name" value="Thioredoxin-like"/>
    <property type="match status" value="1"/>
</dbReference>
<feature type="non-terminal residue" evidence="2">
    <location>
        <position position="1"/>
    </location>
</feature>
<evidence type="ECO:0000313" key="2">
    <source>
        <dbReference type="EMBL" id="CAH7683265.1"/>
    </source>
</evidence>
<dbReference type="PANTHER" id="PTHR45809:SF3">
    <property type="entry name" value="VIRAL IAP-ASSOCIATED FACTOR HOMOLOG"/>
    <property type="match status" value="1"/>
</dbReference>
<reference evidence="2" key="1">
    <citation type="submission" date="2022-06" db="EMBL/GenBank/DDBJ databases">
        <authorList>
            <consortium name="SYNGENTA / RWTH Aachen University"/>
        </authorList>
    </citation>
    <scope>NUCLEOTIDE SEQUENCE</scope>
</reference>
<sequence>RARGILPSLESEETTEDQNEVEIQDLGEGGINCSLDLKLIDEINLEEDLPVRLIDSWKTRGLDELKSIDHLLNLRGSNTGLKPIGKDDFVREVNEASKIDINHPGCLPGTGVIVCLLNNFTASTHFLNLLSPLSNFYPATRFLLIPGTSCIQNCPDQHQPTIICYRNGKCLEVSFFKKNIYSISTNHSTPSSQTLILCSW</sequence>
<comment type="similarity">
    <text evidence="1">Belongs to the phosducin family.</text>
</comment>
<comment type="caution">
    <text evidence="2">The sequence shown here is derived from an EMBL/GenBank/DDBJ whole genome shotgun (WGS) entry which is preliminary data.</text>
</comment>
<protein>
    <submittedName>
        <fullName evidence="2">Uncharacterized protein</fullName>
    </submittedName>
</protein>
<proteinExistence type="inferred from homology"/>
<dbReference type="Proteomes" id="UP001153365">
    <property type="component" value="Unassembled WGS sequence"/>
</dbReference>
<dbReference type="InterPro" id="IPR051498">
    <property type="entry name" value="Phosducin-like_chap/apop_reg"/>
</dbReference>
<gene>
    <name evidence="2" type="ORF">PPACK8108_LOCUS16708</name>
</gene>
<name>A0AAV0BAU1_PHAPC</name>
<evidence type="ECO:0000256" key="1">
    <source>
        <dbReference type="ARBA" id="ARBA00009686"/>
    </source>
</evidence>
<organism evidence="2 3">
    <name type="scientific">Phakopsora pachyrhizi</name>
    <name type="common">Asian soybean rust disease fungus</name>
    <dbReference type="NCBI Taxonomy" id="170000"/>
    <lineage>
        <taxon>Eukaryota</taxon>
        <taxon>Fungi</taxon>
        <taxon>Dikarya</taxon>
        <taxon>Basidiomycota</taxon>
        <taxon>Pucciniomycotina</taxon>
        <taxon>Pucciniomycetes</taxon>
        <taxon>Pucciniales</taxon>
        <taxon>Phakopsoraceae</taxon>
        <taxon>Phakopsora</taxon>
    </lineage>
</organism>
<accession>A0AAV0BAU1</accession>
<evidence type="ECO:0000313" key="3">
    <source>
        <dbReference type="Proteomes" id="UP001153365"/>
    </source>
</evidence>